<dbReference type="InParanoid" id="A0A1B7MF44"/>
<keyword evidence="2" id="KW-1185">Reference proteome</keyword>
<name>A0A1B7MF44_9AGAM</name>
<protein>
    <submittedName>
        <fullName evidence="1">Uncharacterized protein</fullName>
    </submittedName>
</protein>
<evidence type="ECO:0000313" key="1">
    <source>
        <dbReference type="EMBL" id="OAX31214.1"/>
    </source>
</evidence>
<accession>A0A1B7MF44</accession>
<dbReference type="OrthoDB" id="3819893at2759"/>
<evidence type="ECO:0000313" key="2">
    <source>
        <dbReference type="Proteomes" id="UP000092154"/>
    </source>
</evidence>
<reference evidence="1 2" key="1">
    <citation type="submission" date="2016-06" db="EMBL/GenBank/DDBJ databases">
        <title>Comparative genomics of the ectomycorrhizal sister species Rhizopogon vinicolor and Rhizopogon vesiculosus (Basidiomycota: Boletales) reveals a divergence of the mating type B locus.</title>
        <authorList>
            <consortium name="DOE Joint Genome Institute"/>
            <person name="Mujic A.B."/>
            <person name="Kuo A."/>
            <person name="Tritt A."/>
            <person name="Lipzen A."/>
            <person name="Chen C."/>
            <person name="Johnson J."/>
            <person name="Sharma A."/>
            <person name="Barry K."/>
            <person name="Grigoriev I.V."/>
            <person name="Spatafora J.W."/>
        </authorList>
    </citation>
    <scope>NUCLEOTIDE SEQUENCE [LARGE SCALE GENOMIC DNA]</scope>
    <source>
        <strain evidence="1 2">AM-OR11-026</strain>
    </source>
</reference>
<dbReference type="EMBL" id="KV449520">
    <property type="protein sequence ID" value="OAX31214.1"/>
    <property type="molecule type" value="Genomic_DNA"/>
</dbReference>
<sequence>MCIQYYITHTCGCHKDFEFVQCQMRQGTNVKCFPVTRTQRGISANYCSRHLVKPDAPVTWP</sequence>
<gene>
    <name evidence="1" type="ORF">K503DRAFT_106718</name>
</gene>
<proteinExistence type="predicted"/>
<organism evidence="1 2">
    <name type="scientific">Rhizopogon vinicolor AM-OR11-026</name>
    <dbReference type="NCBI Taxonomy" id="1314800"/>
    <lineage>
        <taxon>Eukaryota</taxon>
        <taxon>Fungi</taxon>
        <taxon>Dikarya</taxon>
        <taxon>Basidiomycota</taxon>
        <taxon>Agaricomycotina</taxon>
        <taxon>Agaricomycetes</taxon>
        <taxon>Agaricomycetidae</taxon>
        <taxon>Boletales</taxon>
        <taxon>Suillineae</taxon>
        <taxon>Rhizopogonaceae</taxon>
        <taxon>Rhizopogon</taxon>
    </lineage>
</organism>
<dbReference type="AlphaFoldDB" id="A0A1B7MF44"/>
<dbReference type="Proteomes" id="UP000092154">
    <property type="component" value="Unassembled WGS sequence"/>
</dbReference>